<protein>
    <recommendedName>
        <fullName evidence="4">Alanine racemase N-terminal domain-containing protein</fullName>
    </recommendedName>
</protein>
<dbReference type="InParanoid" id="A0BSC5"/>
<keyword evidence="3" id="KW-0413">Isomerase</keyword>
<proteinExistence type="predicted"/>
<dbReference type="HOGENOM" id="CLU_1859128_0_0_1"/>
<keyword evidence="2" id="KW-0663">Pyridoxal phosphate</keyword>
<name>A0BSC5_PARTE</name>
<evidence type="ECO:0000256" key="2">
    <source>
        <dbReference type="ARBA" id="ARBA00022898"/>
    </source>
</evidence>
<dbReference type="AlphaFoldDB" id="A0BSC5"/>
<evidence type="ECO:0000256" key="1">
    <source>
        <dbReference type="ARBA" id="ARBA00001933"/>
    </source>
</evidence>
<reference evidence="5 6" key="1">
    <citation type="journal article" date="2006" name="Nature">
        <title>Global trends of whole-genome duplications revealed by the ciliate Paramecium tetraurelia.</title>
        <authorList>
            <consortium name="Genoscope"/>
            <person name="Aury J.-M."/>
            <person name="Jaillon O."/>
            <person name="Duret L."/>
            <person name="Noel B."/>
            <person name="Jubin C."/>
            <person name="Porcel B.M."/>
            <person name="Segurens B."/>
            <person name="Daubin V."/>
            <person name="Anthouard V."/>
            <person name="Aiach N."/>
            <person name="Arnaiz O."/>
            <person name="Billaut A."/>
            <person name="Beisson J."/>
            <person name="Blanc I."/>
            <person name="Bouhouche K."/>
            <person name="Camara F."/>
            <person name="Duharcourt S."/>
            <person name="Guigo R."/>
            <person name="Gogendeau D."/>
            <person name="Katinka M."/>
            <person name="Keller A.-M."/>
            <person name="Kissmehl R."/>
            <person name="Klotz C."/>
            <person name="Koll F."/>
            <person name="Le Moue A."/>
            <person name="Lepere C."/>
            <person name="Malinsky S."/>
            <person name="Nowacki M."/>
            <person name="Nowak J.K."/>
            <person name="Plattner H."/>
            <person name="Poulain J."/>
            <person name="Ruiz F."/>
            <person name="Serrano V."/>
            <person name="Zagulski M."/>
            <person name="Dessen P."/>
            <person name="Betermier M."/>
            <person name="Weissenbach J."/>
            <person name="Scarpelli C."/>
            <person name="Schachter V."/>
            <person name="Sperling L."/>
            <person name="Meyer E."/>
            <person name="Cohen J."/>
            <person name="Wincker P."/>
        </authorList>
    </citation>
    <scope>NUCLEOTIDE SEQUENCE [LARGE SCALE GENOMIC DNA]</scope>
    <source>
        <strain evidence="5 6">Stock d4-2</strain>
    </source>
</reference>
<dbReference type="InterPro" id="IPR001608">
    <property type="entry name" value="Ala_racemase_N"/>
</dbReference>
<dbReference type="GO" id="GO:0047661">
    <property type="term" value="F:amino-acid racemase activity"/>
    <property type="evidence" value="ECO:0007669"/>
    <property type="project" value="UniProtKB-ARBA"/>
</dbReference>
<accession>A0BSC5</accession>
<dbReference type="SUPFAM" id="SSF51419">
    <property type="entry name" value="PLP-binding barrel"/>
    <property type="match status" value="1"/>
</dbReference>
<dbReference type="Gene3D" id="3.20.20.10">
    <property type="entry name" value="Alanine racemase"/>
    <property type="match status" value="1"/>
</dbReference>
<dbReference type="GeneID" id="5014624"/>
<dbReference type="RefSeq" id="XP_001428840.1">
    <property type="nucleotide sequence ID" value="XM_001428803.1"/>
</dbReference>
<evidence type="ECO:0000259" key="4">
    <source>
        <dbReference type="Pfam" id="PF01168"/>
    </source>
</evidence>
<dbReference type="InterPro" id="IPR029066">
    <property type="entry name" value="PLP-binding_barrel"/>
</dbReference>
<dbReference type="PROSITE" id="PS00395">
    <property type="entry name" value="ALANINE_RACEMASE"/>
    <property type="match status" value="1"/>
</dbReference>
<keyword evidence="6" id="KW-1185">Reference proteome</keyword>
<organism evidence="5 6">
    <name type="scientific">Paramecium tetraurelia</name>
    <dbReference type="NCBI Taxonomy" id="5888"/>
    <lineage>
        <taxon>Eukaryota</taxon>
        <taxon>Sar</taxon>
        <taxon>Alveolata</taxon>
        <taxon>Ciliophora</taxon>
        <taxon>Intramacronucleata</taxon>
        <taxon>Oligohymenophorea</taxon>
        <taxon>Peniculida</taxon>
        <taxon>Parameciidae</taxon>
        <taxon>Paramecium</taxon>
    </lineage>
</organism>
<evidence type="ECO:0000313" key="5">
    <source>
        <dbReference type="EMBL" id="CAK61442.1"/>
    </source>
</evidence>
<dbReference type="Proteomes" id="UP000000600">
    <property type="component" value="Unassembled WGS sequence"/>
</dbReference>
<evidence type="ECO:0000256" key="3">
    <source>
        <dbReference type="ARBA" id="ARBA00023235"/>
    </source>
</evidence>
<evidence type="ECO:0000313" key="6">
    <source>
        <dbReference type="Proteomes" id="UP000000600"/>
    </source>
</evidence>
<gene>
    <name evidence="5" type="ORF">GSPATT00031673001</name>
</gene>
<dbReference type="InterPro" id="IPR020622">
    <property type="entry name" value="Ala_racemase_pyridoxalP-BS"/>
</dbReference>
<dbReference type="PANTHER" id="PTHR30511:SF0">
    <property type="entry name" value="ALANINE RACEMASE, CATABOLIC-RELATED"/>
    <property type="match status" value="1"/>
</dbReference>
<feature type="domain" description="Alanine racemase N-terminal" evidence="4">
    <location>
        <begin position="20"/>
        <end position="131"/>
    </location>
</feature>
<dbReference type="KEGG" id="ptm:GSPATT00031673001"/>
<comment type="cofactor">
    <cofactor evidence="1">
        <name>pyridoxal 5'-phosphate</name>
        <dbReference type="ChEBI" id="CHEBI:597326"/>
    </cofactor>
</comment>
<dbReference type="OrthoDB" id="186866at2759"/>
<dbReference type="Pfam" id="PF01168">
    <property type="entry name" value="Ala_racemase_N"/>
    <property type="match status" value="1"/>
</dbReference>
<dbReference type="EMBL" id="CT868013">
    <property type="protein sequence ID" value="CAK61442.1"/>
    <property type="molecule type" value="Genomic_DNA"/>
</dbReference>
<dbReference type="PANTHER" id="PTHR30511">
    <property type="entry name" value="ALANINE RACEMASE"/>
    <property type="match status" value="1"/>
</dbReference>
<sequence>MDQNYIAPDACVLEMDSEVYIHNIKELRVSTGDKVKICAVMKADAYGHGIEVMMDTFVKSIVEYISAIDNYEFRILQKWFKEHNVQHVRLLRIAPDTKEELIEFIINNWDVEEVFGSLEKGQYFSKISSEISRNLEEN</sequence>
<dbReference type="InterPro" id="IPR000821">
    <property type="entry name" value="Ala_racemase"/>
</dbReference>